<feature type="transmembrane region" description="Helical" evidence="1">
    <location>
        <begin position="70"/>
        <end position="93"/>
    </location>
</feature>
<sequence length="98" mass="11085">MTVAQKLKILKFINILLVIFLIPILLIYLLLIIPEYSACNDAMFEGEKGIDIWGSTIDCDAESRAFSEAFFQMFSMIAGGISLVMILINILYFKLKNT</sequence>
<dbReference type="OrthoDB" id="1260697at2"/>
<keyword evidence="3" id="KW-1185">Reference proteome</keyword>
<evidence type="ECO:0000313" key="3">
    <source>
        <dbReference type="Proteomes" id="UP000295313"/>
    </source>
</evidence>
<dbReference type="Proteomes" id="UP000295313">
    <property type="component" value="Unassembled WGS sequence"/>
</dbReference>
<name>A0A4R8II46_9FLAO</name>
<accession>A0A4R8II46</accession>
<feature type="transmembrane region" description="Helical" evidence="1">
    <location>
        <begin position="12"/>
        <end position="33"/>
    </location>
</feature>
<keyword evidence="1" id="KW-0812">Transmembrane</keyword>
<keyword evidence="1" id="KW-0472">Membrane</keyword>
<keyword evidence="1" id="KW-1133">Transmembrane helix</keyword>
<dbReference type="AlphaFoldDB" id="A0A4R8II46"/>
<comment type="caution">
    <text evidence="2">The sequence shown here is derived from an EMBL/GenBank/DDBJ whole genome shotgun (WGS) entry which is preliminary data.</text>
</comment>
<proteinExistence type="predicted"/>
<organism evidence="2 3">
    <name type="scientific">Epilithonimonas xixisoli</name>
    <dbReference type="NCBI Taxonomy" id="1476462"/>
    <lineage>
        <taxon>Bacteria</taxon>
        <taxon>Pseudomonadati</taxon>
        <taxon>Bacteroidota</taxon>
        <taxon>Flavobacteriia</taxon>
        <taxon>Flavobacteriales</taxon>
        <taxon>Weeksellaceae</taxon>
        <taxon>Chryseobacterium group</taxon>
        <taxon>Epilithonimonas</taxon>
    </lineage>
</organism>
<reference evidence="2 3" key="1">
    <citation type="submission" date="2019-03" db="EMBL/GenBank/DDBJ databases">
        <title>Genomic Encyclopedia of Type Strains, Phase III (KMG-III): the genomes of soil and plant-associated and newly described type strains.</title>
        <authorList>
            <person name="Whitman W."/>
        </authorList>
    </citation>
    <scope>NUCLEOTIDE SEQUENCE [LARGE SCALE GENOMIC DNA]</scope>
    <source>
        <strain evidence="2 3">CGMCC 1.12802</strain>
    </source>
</reference>
<protein>
    <submittedName>
        <fullName evidence="2">Uncharacterized protein</fullName>
    </submittedName>
</protein>
<dbReference type="RefSeq" id="WP_133943207.1">
    <property type="nucleotide sequence ID" value="NZ_SOEO01000001.1"/>
</dbReference>
<gene>
    <name evidence="2" type="ORF">B0I22_0689</name>
</gene>
<dbReference type="EMBL" id="SOEO01000001">
    <property type="protein sequence ID" value="TDX86555.1"/>
    <property type="molecule type" value="Genomic_DNA"/>
</dbReference>
<evidence type="ECO:0000313" key="2">
    <source>
        <dbReference type="EMBL" id="TDX86555.1"/>
    </source>
</evidence>
<evidence type="ECO:0000256" key="1">
    <source>
        <dbReference type="SAM" id="Phobius"/>
    </source>
</evidence>